<feature type="compositionally biased region" description="Acidic residues" evidence="1">
    <location>
        <begin position="290"/>
        <end position="309"/>
    </location>
</feature>
<feature type="non-terminal residue" evidence="3">
    <location>
        <position position="1"/>
    </location>
</feature>
<feature type="region of interest" description="Disordered" evidence="1">
    <location>
        <begin position="83"/>
        <end position="102"/>
    </location>
</feature>
<dbReference type="InterPro" id="IPR008984">
    <property type="entry name" value="SMAD_FHA_dom_sf"/>
</dbReference>
<comment type="caution">
    <text evidence="3">The sequence shown here is derived from an EMBL/GenBank/DDBJ whole genome shotgun (WGS) entry which is preliminary data.</text>
</comment>
<feature type="compositionally biased region" description="Low complexity" evidence="1">
    <location>
        <begin position="177"/>
        <end position="196"/>
    </location>
</feature>
<dbReference type="InterPro" id="IPR000253">
    <property type="entry name" value="FHA_dom"/>
</dbReference>
<dbReference type="SUPFAM" id="SSF49879">
    <property type="entry name" value="SMAD/FHA domain"/>
    <property type="match status" value="1"/>
</dbReference>
<dbReference type="AlphaFoldDB" id="A0A813LRM1"/>
<evidence type="ECO:0000313" key="3">
    <source>
        <dbReference type="EMBL" id="CAE8733217.1"/>
    </source>
</evidence>
<feature type="compositionally biased region" description="Acidic residues" evidence="1">
    <location>
        <begin position="212"/>
        <end position="228"/>
    </location>
</feature>
<dbReference type="Proteomes" id="UP000626109">
    <property type="component" value="Unassembled WGS sequence"/>
</dbReference>
<proteinExistence type="predicted"/>
<feature type="compositionally biased region" description="Basic residues" evidence="1">
    <location>
        <begin position="231"/>
        <end position="252"/>
    </location>
</feature>
<feature type="compositionally biased region" description="Basic residues" evidence="1">
    <location>
        <begin position="275"/>
        <end position="286"/>
    </location>
</feature>
<evidence type="ECO:0000259" key="2">
    <source>
        <dbReference type="PROSITE" id="PS50006"/>
    </source>
</evidence>
<sequence>MAAKGLAVEGEKCDITVCRAGTGSAQTFTLRAGGVLRIGRGVANEIVLDFEGVSVFHAEIYLRPRGIVDGVVTPQMLVVRDDSKNGTAVRPGPHSAEGLTPTWEPLKKGAFRVMQHGWEMMMPLNSRKNSKQQKLADRSLTIFTGTKIPPGVGEIAGKVAVSGKASPLGIISRGNRRGPAAERAPPRPAGVGPAKGSVEEAPPPPPLGKGIDEEEQEEAEMEIEDDDDKAARRKPKKDKKDKKTKKDKKRRKKDEDEEVEEEEDEEEEREEVRRKEKKKKKDKKRKGRDDEDEEAEEDEEEEDDAGEED</sequence>
<dbReference type="PROSITE" id="PS50006">
    <property type="entry name" value="FHA_DOMAIN"/>
    <property type="match status" value="1"/>
</dbReference>
<dbReference type="EMBL" id="CAJNNW010036299">
    <property type="protein sequence ID" value="CAE8733217.1"/>
    <property type="molecule type" value="Genomic_DNA"/>
</dbReference>
<accession>A0A813LRM1</accession>
<protein>
    <recommendedName>
        <fullName evidence="2">FHA domain-containing protein</fullName>
    </recommendedName>
</protein>
<feature type="compositionally biased region" description="Acidic residues" evidence="1">
    <location>
        <begin position="255"/>
        <end position="269"/>
    </location>
</feature>
<evidence type="ECO:0000256" key="1">
    <source>
        <dbReference type="SAM" id="MobiDB-lite"/>
    </source>
</evidence>
<gene>
    <name evidence="3" type="ORF">PGLA2088_LOCUS46737</name>
</gene>
<name>A0A813LRM1_POLGL</name>
<dbReference type="Pfam" id="PF00498">
    <property type="entry name" value="FHA"/>
    <property type="match status" value="1"/>
</dbReference>
<evidence type="ECO:0000313" key="4">
    <source>
        <dbReference type="Proteomes" id="UP000626109"/>
    </source>
</evidence>
<feature type="region of interest" description="Disordered" evidence="1">
    <location>
        <begin position="168"/>
        <end position="309"/>
    </location>
</feature>
<dbReference type="Gene3D" id="2.60.200.20">
    <property type="match status" value="1"/>
</dbReference>
<reference evidence="3" key="1">
    <citation type="submission" date="2021-02" db="EMBL/GenBank/DDBJ databases">
        <authorList>
            <person name="Dougan E. K."/>
            <person name="Rhodes N."/>
            <person name="Thang M."/>
            <person name="Chan C."/>
        </authorList>
    </citation>
    <scope>NUCLEOTIDE SEQUENCE</scope>
</reference>
<feature type="domain" description="FHA" evidence="2">
    <location>
        <begin position="36"/>
        <end position="89"/>
    </location>
</feature>
<dbReference type="CDD" id="cd00060">
    <property type="entry name" value="FHA"/>
    <property type="match status" value="1"/>
</dbReference>
<organism evidence="3 4">
    <name type="scientific">Polarella glacialis</name>
    <name type="common">Dinoflagellate</name>
    <dbReference type="NCBI Taxonomy" id="89957"/>
    <lineage>
        <taxon>Eukaryota</taxon>
        <taxon>Sar</taxon>
        <taxon>Alveolata</taxon>
        <taxon>Dinophyceae</taxon>
        <taxon>Suessiales</taxon>
        <taxon>Suessiaceae</taxon>
        <taxon>Polarella</taxon>
    </lineage>
</organism>